<sequence length="225" mass="24132">MDIEKSLPDAFTESTKHMPADFSAGQSLEANDEPEISQQQYGIWSLLGMGYSVSNTAMSLTASLITGIGSGGVVVFTWGQIMIFAFSICVACSLAELASAFPHPGGQYYWASQLAPKSIRRGISYLVGLLSWAGVVVTCASGTLAIPQMITILVIACTNIVESWLLKFSLFNMWWSVVSIVIILISGLAASPTEQSGSFVFTEFINTSGWEKGIAFLTGMLGSNW</sequence>
<keyword evidence="4 6" id="KW-1133">Transmembrane helix</keyword>
<dbReference type="GO" id="GO:0016020">
    <property type="term" value="C:membrane"/>
    <property type="evidence" value="ECO:0007669"/>
    <property type="project" value="UniProtKB-SubCell"/>
</dbReference>
<keyword evidence="5 6" id="KW-0472">Membrane</keyword>
<dbReference type="PANTHER" id="PTHR45649:SF7">
    <property type="entry name" value="CHOLINE TRANSPORT PROTEIN"/>
    <property type="match status" value="1"/>
</dbReference>
<dbReference type="Proteomes" id="UP000431533">
    <property type="component" value="Unassembled WGS sequence"/>
</dbReference>
<comment type="caution">
    <text evidence="7">The sequence shown here is derived from an EMBL/GenBank/DDBJ whole genome shotgun (WGS) entry which is preliminary data.</text>
</comment>
<proteinExistence type="predicted"/>
<name>A0A8H8R6S1_9HELO</name>
<dbReference type="Gene3D" id="1.20.1740.10">
    <property type="entry name" value="Amino acid/polyamine transporter I"/>
    <property type="match status" value="1"/>
</dbReference>
<evidence type="ECO:0000313" key="8">
    <source>
        <dbReference type="Proteomes" id="UP000431533"/>
    </source>
</evidence>
<accession>A0A8H8R6S1</accession>
<gene>
    <name evidence="7" type="primary">swnT</name>
    <name evidence="7" type="ORF">LHYA1_G002381</name>
</gene>
<evidence type="ECO:0000313" key="7">
    <source>
        <dbReference type="EMBL" id="TVY28730.1"/>
    </source>
</evidence>
<dbReference type="GeneID" id="41982579"/>
<evidence type="ECO:0000256" key="2">
    <source>
        <dbReference type="ARBA" id="ARBA00022448"/>
    </source>
</evidence>
<feature type="transmembrane region" description="Helical" evidence="6">
    <location>
        <begin position="122"/>
        <end position="143"/>
    </location>
</feature>
<keyword evidence="2" id="KW-0813">Transport</keyword>
<evidence type="ECO:0000256" key="3">
    <source>
        <dbReference type="ARBA" id="ARBA00022692"/>
    </source>
</evidence>
<feature type="transmembrane region" description="Helical" evidence="6">
    <location>
        <begin position="173"/>
        <end position="191"/>
    </location>
</feature>
<organism evidence="7 8">
    <name type="scientific">Lachnellula hyalina</name>
    <dbReference type="NCBI Taxonomy" id="1316788"/>
    <lineage>
        <taxon>Eukaryota</taxon>
        <taxon>Fungi</taxon>
        <taxon>Dikarya</taxon>
        <taxon>Ascomycota</taxon>
        <taxon>Pezizomycotina</taxon>
        <taxon>Leotiomycetes</taxon>
        <taxon>Helotiales</taxon>
        <taxon>Lachnaceae</taxon>
        <taxon>Lachnellula</taxon>
    </lineage>
</organism>
<dbReference type="PANTHER" id="PTHR45649">
    <property type="entry name" value="AMINO-ACID PERMEASE BAT1"/>
    <property type="match status" value="1"/>
</dbReference>
<dbReference type="RefSeq" id="XP_031007518.1">
    <property type="nucleotide sequence ID" value="XM_031147358.1"/>
</dbReference>
<keyword evidence="3 6" id="KW-0812">Transmembrane</keyword>
<reference evidence="7 8" key="1">
    <citation type="submission" date="2018-05" db="EMBL/GenBank/DDBJ databases">
        <title>Genome sequencing and assembly of the regulated plant pathogen Lachnellula willkommii and related sister species for the development of diagnostic species identification markers.</title>
        <authorList>
            <person name="Giroux E."/>
            <person name="Bilodeau G."/>
        </authorList>
    </citation>
    <scope>NUCLEOTIDE SEQUENCE [LARGE SCALE GENOMIC DNA]</scope>
    <source>
        <strain evidence="7 8">CBS 185.66</strain>
    </source>
</reference>
<evidence type="ECO:0000256" key="6">
    <source>
        <dbReference type="SAM" id="Phobius"/>
    </source>
</evidence>
<dbReference type="EMBL" id="QGMH01000027">
    <property type="protein sequence ID" value="TVY28730.1"/>
    <property type="molecule type" value="Genomic_DNA"/>
</dbReference>
<feature type="transmembrane region" description="Helical" evidence="6">
    <location>
        <begin position="57"/>
        <end position="75"/>
    </location>
</feature>
<dbReference type="OrthoDB" id="2417308at2759"/>
<keyword evidence="8" id="KW-1185">Reference proteome</keyword>
<feature type="transmembrane region" description="Helical" evidence="6">
    <location>
        <begin position="81"/>
        <end position="101"/>
    </location>
</feature>
<dbReference type="AlphaFoldDB" id="A0A8H8R6S1"/>
<evidence type="ECO:0000256" key="5">
    <source>
        <dbReference type="ARBA" id="ARBA00023136"/>
    </source>
</evidence>
<dbReference type="GO" id="GO:0022857">
    <property type="term" value="F:transmembrane transporter activity"/>
    <property type="evidence" value="ECO:0007669"/>
    <property type="project" value="InterPro"/>
</dbReference>
<evidence type="ECO:0000256" key="4">
    <source>
        <dbReference type="ARBA" id="ARBA00022989"/>
    </source>
</evidence>
<evidence type="ECO:0000256" key="1">
    <source>
        <dbReference type="ARBA" id="ARBA00004141"/>
    </source>
</evidence>
<dbReference type="Pfam" id="PF13520">
    <property type="entry name" value="AA_permease_2"/>
    <property type="match status" value="1"/>
</dbReference>
<protein>
    <submittedName>
        <fullName evidence="7">Transmembrane transporter</fullName>
    </submittedName>
</protein>
<comment type="subcellular location">
    <subcellularLocation>
        <location evidence="1">Membrane</location>
        <topology evidence="1">Multi-pass membrane protein</topology>
    </subcellularLocation>
</comment>
<dbReference type="InterPro" id="IPR002293">
    <property type="entry name" value="AA/rel_permease1"/>
</dbReference>